<dbReference type="OrthoDB" id="3297477at2"/>
<keyword evidence="1" id="KW-0472">Membrane</keyword>
<feature type="transmembrane region" description="Helical" evidence="1">
    <location>
        <begin position="81"/>
        <end position="102"/>
    </location>
</feature>
<evidence type="ECO:0000313" key="2">
    <source>
        <dbReference type="EMBL" id="PRY48983.1"/>
    </source>
</evidence>
<organism evidence="2 3">
    <name type="scientific">Geodermatophilus tzadiensis</name>
    <dbReference type="NCBI Taxonomy" id="1137988"/>
    <lineage>
        <taxon>Bacteria</taxon>
        <taxon>Bacillati</taxon>
        <taxon>Actinomycetota</taxon>
        <taxon>Actinomycetes</taxon>
        <taxon>Geodermatophilales</taxon>
        <taxon>Geodermatophilaceae</taxon>
        <taxon>Geodermatophilus</taxon>
    </lineage>
</organism>
<keyword evidence="1" id="KW-1133">Transmembrane helix</keyword>
<sequence>MTTTTDRRDTAPAAAELRVTQLRVLTAEAIKFRSLRSNWWLVVASVLSVLAAGVSPALITALTAGDPGAGEPGGTDAVGGALSGVSFTQLLIAALGILVVTGEYTTGSIRTTFTAVPGRLPVLWAKAVLVAVVSAAATLAAVVTAFFTAQAVLGGTGTSISLGTPGVPRAIVGAALYLGTTAVLGAAVGALLRSAVGAMAAVFGLLFVLPVVGLLVPQVDPFLPTNAGAAVMQTGPVAGETLPPWAGLGVFALYAAVALAAAALALARRDT</sequence>
<gene>
    <name evidence="2" type="ORF">LY71_10765</name>
</gene>
<dbReference type="RefSeq" id="WP_106277345.1">
    <property type="nucleotide sequence ID" value="NZ_PVTG01000007.1"/>
</dbReference>
<dbReference type="EMBL" id="PVTG01000007">
    <property type="protein sequence ID" value="PRY48983.1"/>
    <property type="molecule type" value="Genomic_DNA"/>
</dbReference>
<comment type="caution">
    <text evidence="2">The sequence shown here is derived from an EMBL/GenBank/DDBJ whole genome shotgun (WGS) entry which is preliminary data.</text>
</comment>
<proteinExistence type="predicted"/>
<feature type="transmembrane region" description="Helical" evidence="1">
    <location>
        <begin position="123"/>
        <end position="147"/>
    </location>
</feature>
<feature type="transmembrane region" description="Helical" evidence="1">
    <location>
        <begin position="245"/>
        <end position="267"/>
    </location>
</feature>
<reference evidence="2 3" key="1">
    <citation type="submission" date="2018-03" db="EMBL/GenBank/DDBJ databases">
        <title>Genomic Encyclopedia of Archaeal and Bacterial Type Strains, Phase II (KMG-II): from individual species to whole genera.</title>
        <authorList>
            <person name="Goeker M."/>
        </authorList>
    </citation>
    <scope>NUCLEOTIDE SEQUENCE [LARGE SCALE GENOMIC DNA]</scope>
    <source>
        <strain evidence="2 3">DSM 45416</strain>
    </source>
</reference>
<accession>A0A2T0TTK2</accession>
<name>A0A2T0TTK2_9ACTN</name>
<dbReference type="AlphaFoldDB" id="A0A2T0TTK2"/>
<evidence type="ECO:0000313" key="3">
    <source>
        <dbReference type="Proteomes" id="UP000239210"/>
    </source>
</evidence>
<keyword evidence="1" id="KW-0812">Transmembrane</keyword>
<feature type="transmembrane region" description="Helical" evidence="1">
    <location>
        <begin position="167"/>
        <end position="188"/>
    </location>
</feature>
<dbReference type="PANTHER" id="PTHR37305:SF1">
    <property type="entry name" value="MEMBRANE PROTEIN"/>
    <property type="match status" value="1"/>
</dbReference>
<dbReference type="Proteomes" id="UP000239210">
    <property type="component" value="Unassembled WGS sequence"/>
</dbReference>
<feature type="transmembrane region" description="Helical" evidence="1">
    <location>
        <begin position="195"/>
        <end position="216"/>
    </location>
</feature>
<dbReference type="PANTHER" id="PTHR37305">
    <property type="entry name" value="INTEGRAL MEMBRANE PROTEIN-RELATED"/>
    <property type="match status" value="1"/>
</dbReference>
<protein>
    <submittedName>
        <fullName evidence="2">ABC-type transport system involved in multi-copper enzyme maturation permease subunit</fullName>
    </submittedName>
</protein>
<keyword evidence="3" id="KW-1185">Reference proteome</keyword>
<evidence type="ECO:0000256" key="1">
    <source>
        <dbReference type="SAM" id="Phobius"/>
    </source>
</evidence>
<feature type="transmembrane region" description="Helical" evidence="1">
    <location>
        <begin position="39"/>
        <end position="61"/>
    </location>
</feature>